<keyword evidence="2" id="KW-0489">Methyltransferase</keyword>
<dbReference type="InterPro" id="IPR011639">
    <property type="entry name" value="MethylTrfase_TaqI-like_dom"/>
</dbReference>
<feature type="domain" description="Type II methyltransferase M.TaqI-like" evidence="6">
    <location>
        <begin position="679"/>
        <end position="873"/>
    </location>
</feature>
<keyword evidence="8" id="KW-1185">Reference proteome</keyword>
<dbReference type="REBASE" id="261391">
    <property type="entry name" value="Esp3246ORFIP"/>
</dbReference>
<dbReference type="PANTHER" id="PTHR33841:SF1">
    <property type="entry name" value="DNA METHYLTRANSFERASE A"/>
    <property type="match status" value="1"/>
</dbReference>
<dbReference type="GO" id="GO:0032259">
    <property type="term" value="P:methylation"/>
    <property type="evidence" value="ECO:0007669"/>
    <property type="project" value="UniProtKB-KW"/>
</dbReference>
<keyword evidence="3" id="KW-0808">Transferase</keyword>
<evidence type="ECO:0000313" key="7">
    <source>
        <dbReference type="EMBL" id="AXV09964.1"/>
    </source>
</evidence>
<protein>
    <recommendedName>
        <fullName evidence="1">site-specific DNA-methyltransferase (adenine-specific)</fullName>
        <ecNumber evidence="1">2.1.1.72</ecNumber>
    </recommendedName>
</protein>
<sequence length="1363" mass="149109">MTDLLPDLYDRERAWTDPAKHGISPRAQWSGNGKNALWVCHATANKRPANGHVIDVWRQRQGNGAAPVLLVITHHGGAVLCGPSGDSPPVVDFDADVARRIATTALELPTRHAAARKVFGYLDTDGEEATGIINRGLFATHHLRTGVPDRPDWDDARTTAEPAMDKVDRELVAALGWTIEPQGVHEVLRDPDDQTARAVAVFLAPDESADVASVKRNNTSPVSWAMTHADRNNIPWVVTVQDRAIRLYSTATSGAAGQGSRETTYAELDLTILPGELAGYLTLLFSADALAPGGTAEQIREASADYAAALAERLRERVYDQVIPALATAIAAKDSGPEGPDLDAAYRTALTVLFRLLFLGYAESKRLLPYKRNTDYTDASLAKQARRLADLHNEGADLGFDNPLTPQIEAPTDTDQTDLWDTCARLFRVVDKGHTRYGVPVYNGGLFSDDPDVNPAGATIADLALSNTEFGPPLMALLIDHTPDGGAGPIDFRSLSVREFGTIYEGLLESELALADQDLTLVKRGNDQVYEPAGAMDEVVVAEGEVYLHNASGARKASGSYFTKPFAVEHLIGTALLPTLDEHLDRIADLLGQGQEADAAEQLFDFRVADIAMGSGHFLTAAVDEIHARISAWLADHPIAGVDIEIDNLRRAARQSLPEGQHDLVEDAALLRRLIARRCVYGVDLNPISVELARVSMWIHTFVPGLPLSFLDHNLAIGNSLTGVASLDEALDALSPRAEGAADGKTMLTASLGMDVLRSHLAAAEQPLSRLGQILDTTTSDIEESRLLAHEAAAAIAPLERLLDAVVAARLGETPMPNILVESDVLDAGSDQASTAAAEVDALHFPIAFPEVFIRDRAGFDVLIGNPPWQEATIERHGFWALRFPGLRSLDQAKMEAEIDALARSRPDLVAGYEQEVSDMEAIRATLHAGPYPGMETGDPDLYKAFAWRFWHLLRLGGRTGVVLPRGAIAMLGSQAWRQELLDHGALEQIVQLTNKGGWVFDGVEPRYTVAFNVLRRNPLGTVTDLRLYGPYDNRMDYDTGIAGPGAVVPTDELRKWTQAASVPLMASERHAEVFRVLRRHRKVAELPFAYIRELDATNDKKHMILNPGATTGLWEVWKGSSFDIWQPGTGEVYAYADPAYMTEVLEKKRTRSRNMKIMPPAWRTDPDTLPVLNYRIAFRDIARATDSRTMRACLIPPEKPLTNKAPYLLRSDKATVQDEAYLLGVLCTRVFDWQARCTVETNVNKYVLDDFAVPWPTNPDHPGRRRVVEIATRLAAQTPDYTEWAKPLGHEPEPVSAADTAELLVELDATVARLYGLTRDDLTHLYATFHPTGGHEAFGQKVIAHFDTLDFGSAHPTDKVTA</sequence>
<evidence type="ECO:0000256" key="2">
    <source>
        <dbReference type="ARBA" id="ARBA00022603"/>
    </source>
</evidence>
<dbReference type="PANTHER" id="PTHR33841">
    <property type="entry name" value="DNA METHYLTRANSFERASE YEEA-RELATED"/>
    <property type="match status" value="1"/>
</dbReference>
<dbReference type="SUPFAM" id="SSF53335">
    <property type="entry name" value="S-adenosyl-L-methionine-dependent methyltransferases"/>
    <property type="match status" value="1"/>
</dbReference>
<proteinExistence type="predicted"/>
<dbReference type="Gene3D" id="3.40.50.150">
    <property type="entry name" value="Vaccinia Virus protein VP39"/>
    <property type="match status" value="1"/>
</dbReference>
<evidence type="ECO:0000256" key="3">
    <source>
        <dbReference type="ARBA" id="ARBA00022679"/>
    </source>
</evidence>
<keyword evidence="4" id="KW-0949">S-adenosyl-L-methionine</keyword>
<dbReference type="Proteomes" id="UP000264006">
    <property type="component" value="Plasmid pEDY32-46I"/>
</dbReference>
<evidence type="ECO:0000313" key="8">
    <source>
        <dbReference type="Proteomes" id="UP000264006"/>
    </source>
</evidence>
<evidence type="ECO:0000256" key="1">
    <source>
        <dbReference type="ARBA" id="ARBA00011900"/>
    </source>
</evidence>
<dbReference type="GO" id="GO:0006304">
    <property type="term" value="P:DNA modification"/>
    <property type="evidence" value="ECO:0007669"/>
    <property type="project" value="InterPro"/>
</dbReference>
<dbReference type="PRINTS" id="PR00507">
    <property type="entry name" value="N12N6MTFRASE"/>
</dbReference>
<dbReference type="OrthoDB" id="4280289at2"/>
<geneLocation type="plasmid" evidence="8">
    <name>pedy32-46i</name>
</geneLocation>
<evidence type="ECO:0000259" key="6">
    <source>
        <dbReference type="Pfam" id="PF07669"/>
    </source>
</evidence>
<accession>A0A346Y667</accession>
<dbReference type="EMBL" id="CP031166">
    <property type="protein sequence ID" value="AXV09964.1"/>
    <property type="molecule type" value="Genomic_DNA"/>
</dbReference>
<dbReference type="InterPro" id="IPR050953">
    <property type="entry name" value="N4_N6_ade-DNA_methylase"/>
</dbReference>
<comment type="catalytic activity">
    <reaction evidence="5">
        <text>a 2'-deoxyadenosine in DNA + S-adenosyl-L-methionine = an N(6)-methyl-2'-deoxyadenosine in DNA + S-adenosyl-L-homocysteine + H(+)</text>
        <dbReference type="Rhea" id="RHEA:15197"/>
        <dbReference type="Rhea" id="RHEA-COMP:12418"/>
        <dbReference type="Rhea" id="RHEA-COMP:12419"/>
        <dbReference type="ChEBI" id="CHEBI:15378"/>
        <dbReference type="ChEBI" id="CHEBI:57856"/>
        <dbReference type="ChEBI" id="CHEBI:59789"/>
        <dbReference type="ChEBI" id="CHEBI:90615"/>
        <dbReference type="ChEBI" id="CHEBI:90616"/>
        <dbReference type="EC" id="2.1.1.72"/>
    </reaction>
</comment>
<dbReference type="KEGG" id="euz:DVS28_b0194"/>
<dbReference type="RefSeq" id="WP_114594567.1">
    <property type="nucleotide sequence ID" value="NZ_CP031166.1"/>
</dbReference>
<dbReference type="EC" id="2.1.1.72" evidence="1"/>
<keyword evidence="7" id="KW-0614">Plasmid</keyword>
<dbReference type="Pfam" id="PF07669">
    <property type="entry name" value="Eco57I"/>
    <property type="match status" value="1"/>
</dbReference>
<dbReference type="GO" id="GO:0009007">
    <property type="term" value="F:site-specific DNA-methyltransferase (adenine-specific) activity"/>
    <property type="evidence" value="ECO:0007669"/>
    <property type="project" value="UniProtKB-EC"/>
</dbReference>
<dbReference type="InterPro" id="IPR029063">
    <property type="entry name" value="SAM-dependent_MTases_sf"/>
</dbReference>
<reference evidence="7 8" key="1">
    <citation type="submission" date="2018-09" db="EMBL/GenBank/DDBJ databases">
        <title>Complete genome sequence of Euzebya sp. DY32-46 isolated from seawater of Pacific Ocean.</title>
        <authorList>
            <person name="Xu L."/>
            <person name="Wu Y.-H."/>
            <person name="Xu X.-W."/>
        </authorList>
    </citation>
    <scope>NUCLEOTIDE SEQUENCE [LARGE SCALE GENOMIC DNA]</scope>
    <source>
        <strain evidence="7 8">DY32-46</strain>
        <plasmid evidence="8">pedy32-46i</plasmid>
    </source>
</reference>
<evidence type="ECO:0000256" key="5">
    <source>
        <dbReference type="ARBA" id="ARBA00047942"/>
    </source>
</evidence>
<evidence type="ECO:0000256" key="4">
    <source>
        <dbReference type="ARBA" id="ARBA00022691"/>
    </source>
</evidence>
<gene>
    <name evidence="7" type="ORF">DVS28_b0194</name>
</gene>
<name>A0A346Y667_9ACTN</name>
<organism evidence="7 8">
    <name type="scientific">Euzebya pacifica</name>
    <dbReference type="NCBI Taxonomy" id="1608957"/>
    <lineage>
        <taxon>Bacteria</taxon>
        <taxon>Bacillati</taxon>
        <taxon>Actinomycetota</taxon>
        <taxon>Nitriliruptoria</taxon>
        <taxon>Euzebyales</taxon>
    </lineage>
</organism>